<dbReference type="Proteomes" id="UP001177140">
    <property type="component" value="Unassembled WGS sequence"/>
</dbReference>
<evidence type="ECO:0000313" key="2">
    <source>
        <dbReference type="Proteomes" id="UP001177140"/>
    </source>
</evidence>
<proteinExistence type="predicted"/>
<dbReference type="SUPFAM" id="SSF81631">
    <property type="entry name" value="PAP/OAS1 substrate-binding domain"/>
    <property type="match status" value="1"/>
</dbReference>
<organism evidence="1 2">
    <name type="scientific">Papaver nudicaule</name>
    <name type="common">Iceland poppy</name>
    <dbReference type="NCBI Taxonomy" id="74823"/>
    <lineage>
        <taxon>Eukaryota</taxon>
        <taxon>Viridiplantae</taxon>
        <taxon>Streptophyta</taxon>
        <taxon>Embryophyta</taxon>
        <taxon>Tracheophyta</taxon>
        <taxon>Spermatophyta</taxon>
        <taxon>Magnoliopsida</taxon>
        <taxon>Ranunculales</taxon>
        <taxon>Papaveraceae</taxon>
        <taxon>Papaveroideae</taxon>
        <taxon>Papaver</taxon>
    </lineage>
</organism>
<dbReference type="PANTHER" id="PTHR12271:SF123">
    <property type="entry name" value="PROTEIN HESO1"/>
    <property type="match status" value="1"/>
</dbReference>
<protein>
    <submittedName>
        <fullName evidence="1">Uncharacterized protein</fullName>
    </submittedName>
</protein>
<dbReference type="EMBL" id="JAJJMA010341787">
    <property type="protein sequence ID" value="MCL7051727.1"/>
    <property type="molecule type" value="Genomic_DNA"/>
</dbReference>
<sequence length="275" mass="31616">RMLENTKESYFSMNEIEEERMLEGRKLASVERKTCEPAIFPPLKEIYEGNVVKNLKGSRVTAERNIHDTCTANVELFKRGSFRISNQSSLPELFISFFKKFSGISRLASEYTICTCTGRCEYRSFSDPKTNDHPLLTEDPFEQPDNAARAVSMNQLPRISEVFERTHRSLVSSNPDRNSLICGLVGRRVSSQLIPFHSNPMYFDMGVADCLHYYQVIYPHLRISSTTDNWKRIPLPVLPDEHSMNPSHSVSIRRPVSATTHFQNQHQGWEPKATR</sequence>
<dbReference type="GO" id="GO:0031123">
    <property type="term" value="P:RNA 3'-end processing"/>
    <property type="evidence" value="ECO:0007669"/>
    <property type="project" value="TreeGrafter"/>
</dbReference>
<accession>A0AA41W229</accession>
<evidence type="ECO:0000313" key="1">
    <source>
        <dbReference type="EMBL" id="MCL7051727.1"/>
    </source>
</evidence>
<dbReference type="AlphaFoldDB" id="A0AA41W229"/>
<feature type="non-terminal residue" evidence="1">
    <location>
        <position position="275"/>
    </location>
</feature>
<gene>
    <name evidence="1" type="ORF">MKW94_003472</name>
</gene>
<reference evidence="1" key="1">
    <citation type="submission" date="2022-03" db="EMBL/GenBank/DDBJ databases">
        <title>A functionally conserved STORR gene fusion in Papaver species that diverged 16.8 million years ago.</title>
        <authorList>
            <person name="Catania T."/>
        </authorList>
    </citation>
    <scope>NUCLEOTIDE SEQUENCE</scope>
    <source>
        <strain evidence="1">S-191538</strain>
    </source>
</reference>
<dbReference type="GO" id="GO:0050265">
    <property type="term" value="F:RNA uridylyltransferase activity"/>
    <property type="evidence" value="ECO:0007669"/>
    <property type="project" value="TreeGrafter"/>
</dbReference>
<comment type="caution">
    <text evidence="1">The sequence shown here is derived from an EMBL/GenBank/DDBJ whole genome shotgun (WGS) entry which is preliminary data.</text>
</comment>
<dbReference type="PANTHER" id="PTHR12271">
    <property type="entry name" value="POLY A POLYMERASE CID PAP -RELATED"/>
    <property type="match status" value="1"/>
</dbReference>
<name>A0AA41W229_PAPNU</name>
<keyword evidence="2" id="KW-1185">Reference proteome</keyword>
<dbReference type="Gene3D" id="1.10.1410.10">
    <property type="match status" value="1"/>
</dbReference>